<dbReference type="GO" id="GO:0006508">
    <property type="term" value="P:proteolysis"/>
    <property type="evidence" value="ECO:0007669"/>
    <property type="project" value="UniProtKB-KW"/>
</dbReference>
<evidence type="ECO:0000313" key="3">
    <source>
        <dbReference type="EMBL" id="RHJ89935.1"/>
    </source>
</evidence>
<name>A0A415E8L7_9FIRM</name>
<dbReference type="InterPro" id="IPR003675">
    <property type="entry name" value="Rce1/LyrA-like_dom"/>
</dbReference>
<keyword evidence="4" id="KW-1185">Reference proteome</keyword>
<keyword evidence="1" id="KW-1133">Transmembrane helix</keyword>
<dbReference type="RefSeq" id="WP_067541003.1">
    <property type="nucleotide sequence ID" value="NZ_CABKWE010000009.1"/>
</dbReference>
<keyword evidence="3" id="KW-0378">Hydrolase</keyword>
<feature type="transmembrane region" description="Helical" evidence="1">
    <location>
        <begin position="147"/>
        <end position="166"/>
    </location>
</feature>
<dbReference type="GO" id="GO:0080120">
    <property type="term" value="P:CAAX-box protein maturation"/>
    <property type="evidence" value="ECO:0007669"/>
    <property type="project" value="UniProtKB-ARBA"/>
</dbReference>
<dbReference type="GO" id="GO:0008237">
    <property type="term" value="F:metallopeptidase activity"/>
    <property type="evidence" value="ECO:0007669"/>
    <property type="project" value="UniProtKB-KW"/>
</dbReference>
<feature type="transmembrane region" description="Helical" evidence="1">
    <location>
        <begin position="36"/>
        <end position="53"/>
    </location>
</feature>
<evidence type="ECO:0000259" key="2">
    <source>
        <dbReference type="Pfam" id="PF02517"/>
    </source>
</evidence>
<gene>
    <name evidence="3" type="ORF">DW099_05075</name>
</gene>
<feature type="transmembrane region" description="Helical" evidence="1">
    <location>
        <begin position="12"/>
        <end position="30"/>
    </location>
</feature>
<accession>A0A415E8L7</accession>
<evidence type="ECO:0000256" key="1">
    <source>
        <dbReference type="SAM" id="Phobius"/>
    </source>
</evidence>
<feature type="transmembrane region" description="Helical" evidence="1">
    <location>
        <begin position="73"/>
        <end position="96"/>
    </location>
</feature>
<organism evidence="3 4">
    <name type="scientific">Emergencia timonensis</name>
    <dbReference type="NCBI Taxonomy" id="1776384"/>
    <lineage>
        <taxon>Bacteria</taxon>
        <taxon>Bacillati</taxon>
        <taxon>Bacillota</taxon>
        <taxon>Clostridia</taxon>
        <taxon>Peptostreptococcales</taxon>
        <taxon>Anaerovoracaceae</taxon>
        <taxon>Emergencia</taxon>
    </lineage>
</organism>
<sequence length="223" mass="25705">MINAYSKSNLTRIIIISITACLLMVLIELIMQPSYWVKSILKLGIFLFPIMIYQKISHQKNEIFKFDKKYVKISIYIAIAVYLLIIVSYLLFQNYIDAEQIKNSLMGKEHINRSNFIYVAMYITIINSFIEEAFFRGFVFLNIKTLGFCKLGAIYSALLFSLYHIGIMSSWFSIYMFLLTLSALFGAGILLNWFAYKGKSFLSSWPIHIAANLGINTIGFLIL</sequence>
<keyword evidence="1" id="KW-0812">Transmembrane</keyword>
<dbReference type="Proteomes" id="UP000284841">
    <property type="component" value="Unassembled WGS sequence"/>
</dbReference>
<keyword evidence="3" id="KW-0482">Metalloprotease</keyword>
<comment type="caution">
    <text evidence="3">The sequence shown here is derived from an EMBL/GenBank/DDBJ whole genome shotgun (WGS) entry which is preliminary data.</text>
</comment>
<proteinExistence type="predicted"/>
<feature type="domain" description="CAAX prenyl protease 2/Lysostaphin resistance protein A-like" evidence="2">
    <location>
        <begin position="115"/>
        <end position="213"/>
    </location>
</feature>
<protein>
    <submittedName>
        <fullName evidence="3">CPBP family intramembrane metalloprotease</fullName>
    </submittedName>
</protein>
<dbReference type="AlphaFoldDB" id="A0A415E8L7"/>
<dbReference type="GO" id="GO:0004175">
    <property type="term" value="F:endopeptidase activity"/>
    <property type="evidence" value="ECO:0007669"/>
    <property type="project" value="UniProtKB-ARBA"/>
</dbReference>
<dbReference type="Pfam" id="PF02517">
    <property type="entry name" value="Rce1-like"/>
    <property type="match status" value="1"/>
</dbReference>
<keyword evidence="3" id="KW-0645">Protease</keyword>
<evidence type="ECO:0000313" key="4">
    <source>
        <dbReference type="Proteomes" id="UP000284841"/>
    </source>
</evidence>
<dbReference type="OrthoDB" id="449657at2"/>
<feature type="transmembrane region" description="Helical" evidence="1">
    <location>
        <begin position="116"/>
        <end position="135"/>
    </location>
</feature>
<reference evidence="3 4" key="1">
    <citation type="submission" date="2018-08" db="EMBL/GenBank/DDBJ databases">
        <title>A genome reference for cultivated species of the human gut microbiota.</title>
        <authorList>
            <person name="Zou Y."/>
            <person name="Xue W."/>
            <person name="Luo G."/>
        </authorList>
    </citation>
    <scope>NUCLEOTIDE SEQUENCE [LARGE SCALE GENOMIC DNA]</scope>
    <source>
        <strain evidence="3 4">AM07-24</strain>
    </source>
</reference>
<dbReference type="GeneID" id="97114055"/>
<dbReference type="EMBL" id="QRMS01000001">
    <property type="protein sequence ID" value="RHJ89935.1"/>
    <property type="molecule type" value="Genomic_DNA"/>
</dbReference>
<dbReference type="STRING" id="1776384.GCA_900086585_03305"/>
<feature type="transmembrane region" description="Helical" evidence="1">
    <location>
        <begin position="172"/>
        <end position="195"/>
    </location>
</feature>
<keyword evidence="1" id="KW-0472">Membrane</keyword>